<dbReference type="PANTHER" id="PTHR34272:SF8">
    <property type="entry name" value="HYDROXYPROLINE-RICH GLYCOPROTEIN FAMILY PROTEIN"/>
    <property type="match status" value="1"/>
</dbReference>
<dbReference type="PANTHER" id="PTHR34272">
    <property type="entry name" value="EXPRESSED PROTEIN"/>
    <property type="match status" value="1"/>
</dbReference>
<reference evidence="3 4" key="1">
    <citation type="journal article" date="2024" name="G3 (Bethesda)">
        <title>Genome assembly of Hibiscus sabdariffa L. provides insights into metabolisms of medicinal natural products.</title>
        <authorList>
            <person name="Kim T."/>
        </authorList>
    </citation>
    <scope>NUCLEOTIDE SEQUENCE [LARGE SCALE GENOMIC DNA]</scope>
    <source>
        <strain evidence="3">TK-2024</strain>
        <tissue evidence="3">Old leaves</tissue>
    </source>
</reference>
<sequence length="349" mass="38727">MDNTSQTFQNRDEDEESLLTLRLWTGPRSPPLSSTSSPLPSTSSPLSFTLTSTPLPLGTQIIPLSPPPTPQYSIFQQVVPNLQAPSLSTGLGSPPLTLTSSPMLPSMQLPLGTQKFPLSPPPTPDDLIFQPVVPNLQAPSLSINPNCETLTPATGGLDLNNNAVSPEIRSQPRPLRTRRNTSQTLNQGSSKTIPQPFPWATNQRARVHSLDYLLSHNITTISGEVECKRCDKVYTIQYDLQQKFREISDYIKKHKFSLHDRAPPVWRNPSLPSCESCGSCVRPVVVENNRSINWLFLLLGKMLGCCKLSQLQYFCQHTKNHKTGAKDRVLYLTYLGLCKQLDPTGPFDI</sequence>
<proteinExistence type="predicted"/>
<evidence type="ECO:0000259" key="2">
    <source>
        <dbReference type="Pfam" id="PF23324"/>
    </source>
</evidence>
<feature type="domain" description="DUF7086" evidence="2">
    <location>
        <begin position="210"/>
        <end position="341"/>
    </location>
</feature>
<evidence type="ECO:0000256" key="1">
    <source>
        <dbReference type="SAM" id="MobiDB-lite"/>
    </source>
</evidence>
<organism evidence="3 4">
    <name type="scientific">Hibiscus sabdariffa</name>
    <name type="common">roselle</name>
    <dbReference type="NCBI Taxonomy" id="183260"/>
    <lineage>
        <taxon>Eukaryota</taxon>
        <taxon>Viridiplantae</taxon>
        <taxon>Streptophyta</taxon>
        <taxon>Embryophyta</taxon>
        <taxon>Tracheophyta</taxon>
        <taxon>Spermatophyta</taxon>
        <taxon>Magnoliopsida</taxon>
        <taxon>eudicotyledons</taxon>
        <taxon>Gunneridae</taxon>
        <taxon>Pentapetalae</taxon>
        <taxon>rosids</taxon>
        <taxon>malvids</taxon>
        <taxon>Malvales</taxon>
        <taxon>Malvaceae</taxon>
        <taxon>Malvoideae</taxon>
        <taxon>Hibiscus</taxon>
    </lineage>
</organism>
<dbReference type="InterPro" id="IPR055513">
    <property type="entry name" value="DUF7086"/>
</dbReference>
<feature type="region of interest" description="Disordered" evidence="1">
    <location>
        <begin position="1"/>
        <end position="47"/>
    </location>
</feature>
<keyword evidence="4" id="KW-1185">Reference proteome</keyword>
<name>A0ABR1Z8R9_9ROSI</name>
<accession>A0ABR1Z8R9</accession>
<protein>
    <recommendedName>
        <fullName evidence="2">DUF7086 domain-containing protein</fullName>
    </recommendedName>
</protein>
<dbReference type="EMBL" id="JBBPBM010002621">
    <property type="protein sequence ID" value="KAK8476012.1"/>
    <property type="molecule type" value="Genomic_DNA"/>
</dbReference>
<feature type="compositionally biased region" description="Low complexity" evidence="1">
    <location>
        <begin position="31"/>
        <end position="47"/>
    </location>
</feature>
<evidence type="ECO:0000313" key="4">
    <source>
        <dbReference type="Proteomes" id="UP001472677"/>
    </source>
</evidence>
<feature type="compositionally biased region" description="Polar residues" evidence="1">
    <location>
        <begin position="180"/>
        <end position="193"/>
    </location>
</feature>
<dbReference type="Pfam" id="PF23324">
    <property type="entry name" value="DUF7086"/>
    <property type="match status" value="1"/>
</dbReference>
<feature type="region of interest" description="Disordered" evidence="1">
    <location>
        <begin position="155"/>
        <end position="197"/>
    </location>
</feature>
<dbReference type="Proteomes" id="UP001472677">
    <property type="component" value="Unassembled WGS sequence"/>
</dbReference>
<evidence type="ECO:0000313" key="3">
    <source>
        <dbReference type="EMBL" id="KAK8476012.1"/>
    </source>
</evidence>
<gene>
    <name evidence="3" type="ORF">V6N12_055106</name>
</gene>
<comment type="caution">
    <text evidence="3">The sequence shown here is derived from an EMBL/GenBank/DDBJ whole genome shotgun (WGS) entry which is preliminary data.</text>
</comment>